<keyword evidence="2 4" id="KW-0560">Oxidoreductase</keyword>
<dbReference type="EC" id="1.-.-.-" evidence="4"/>
<organism evidence="4 5">
    <name type="scientific">Nocardioides vastitatis</name>
    <dbReference type="NCBI Taxonomy" id="2568655"/>
    <lineage>
        <taxon>Bacteria</taxon>
        <taxon>Bacillati</taxon>
        <taxon>Actinomycetota</taxon>
        <taxon>Actinomycetes</taxon>
        <taxon>Propionibacteriales</taxon>
        <taxon>Nocardioidaceae</taxon>
        <taxon>Nocardioides</taxon>
    </lineage>
</organism>
<dbReference type="RefSeq" id="WP_136434488.1">
    <property type="nucleotide sequence ID" value="NZ_JBHSNS010000006.1"/>
</dbReference>
<gene>
    <name evidence="4" type="ORF">ACFPQB_13170</name>
</gene>
<evidence type="ECO:0000256" key="1">
    <source>
        <dbReference type="ARBA" id="ARBA00006484"/>
    </source>
</evidence>
<dbReference type="PANTHER" id="PTHR43008">
    <property type="entry name" value="BENZIL REDUCTASE"/>
    <property type="match status" value="1"/>
</dbReference>
<evidence type="ECO:0000313" key="4">
    <source>
        <dbReference type="EMBL" id="MFC5729872.1"/>
    </source>
</evidence>
<evidence type="ECO:0000256" key="2">
    <source>
        <dbReference type="ARBA" id="ARBA00023002"/>
    </source>
</evidence>
<name>A0ABW0ZHQ7_9ACTN</name>
<sequence length="241" mass="25463">MNNVALVTGGSAGLGRALVAGLAERGWSVITDARDAGRLASLGDLPHADRITAIPGDVTDAGHRAALATAVDEHGRLDLVVHNASTLGPVSGDRRFRLLADTTPEDLRHVWRHNVDAPLVLTSLLLPALAASEGVLVSISSDAAVDHYPGWGLYSASKAALDHVTLTFGVENPAIAAYAVDPGDMRTEMHQEWFPDEDISDRPLPETVVPHLLGLLQRRPPSGRYRAADLPAAAPVAREVA</sequence>
<dbReference type="CDD" id="cd05233">
    <property type="entry name" value="SDR_c"/>
    <property type="match status" value="1"/>
</dbReference>
<dbReference type="PANTHER" id="PTHR43008:SF4">
    <property type="entry name" value="CHAIN DEHYDROGENASE, PUTATIVE (AFU_ORTHOLOGUE AFUA_4G08710)-RELATED"/>
    <property type="match status" value="1"/>
</dbReference>
<dbReference type="GO" id="GO:0016491">
    <property type="term" value="F:oxidoreductase activity"/>
    <property type="evidence" value="ECO:0007669"/>
    <property type="project" value="UniProtKB-KW"/>
</dbReference>
<comment type="similarity">
    <text evidence="1 3">Belongs to the short-chain dehydrogenases/reductases (SDR) family.</text>
</comment>
<dbReference type="Gene3D" id="3.40.50.720">
    <property type="entry name" value="NAD(P)-binding Rossmann-like Domain"/>
    <property type="match status" value="1"/>
</dbReference>
<evidence type="ECO:0000256" key="3">
    <source>
        <dbReference type="RuleBase" id="RU000363"/>
    </source>
</evidence>
<comment type="caution">
    <text evidence="4">The sequence shown here is derived from an EMBL/GenBank/DDBJ whole genome shotgun (WGS) entry which is preliminary data.</text>
</comment>
<dbReference type="InterPro" id="IPR002347">
    <property type="entry name" value="SDR_fam"/>
</dbReference>
<proteinExistence type="inferred from homology"/>
<dbReference type="PRINTS" id="PR00080">
    <property type="entry name" value="SDRFAMILY"/>
</dbReference>
<reference evidence="5" key="1">
    <citation type="journal article" date="2019" name="Int. J. Syst. Evol. Microbiol.">
        <title>The Global Catalogue of Microorganisms (GCM) 10K type strain sequencing project: providing services to taxonomists for standard genome sequencing and annotation.</title>
        <authorList>
            <consortium name="The Broad Institute Genomics Platform"/>
            <consortium name="The Broad Institute Genome Sequencing Center for Infectious Disease"/>
            <person name="Wu L."/>
            <person name="Ma J."/>
        </authorList>
    </citation>
    <scope>NUCLEOTIDE SEQUENCE [LARGE SCALE GENOMIC DNA]</scope>
    <source>
        <strain evidence="5">YIM 94188</strain>
    </source>
</reference>
<dbReference type="SUPFAM" id="SSF51735">
    <property type="entry name" value="NAD(P)-binding Rossmann-fold domains"/>
    <property type="match status" value="1"/>
</dbReference>
<dbReference type="EMBL" id="JBHSNS010000006">
    <property type="protein sequence ID" value="MFC5729872.1"/>
    <property type="molecule type" value="Genomic_DNA"/>
</dbReference>
<dbReference type="PROSITE" id="PS00061">
    <property type="entry name" value="ADH_SHORT"/>
    <property type="match status" value="1"/>
</dbReference>
<protein>
    <submittedName>
        <fullName evidence="4">SDR family NAD(P)-dependent oxidoreductase</fullName>
        <ecNumber evidence="4">1.-.-.-</ecNumber>
    </submittedName>
</protein>
<dbReference type="Proteomes" id="UP001596072">
    <property type="component" value="Unassembled WGS sequence"/>
</dbReference>
<dbReference type="InterPro" id="IPR036291">
    <property type="entry name" value="NAD(P)-bd_dom_sf"/>
</dbReference>
<keyword evidence="5" id="KW-1185">Reference proteome</keyword>
<dbReference type="InterPro" id="IPR020904">
    <property type="entry name" value="Sc_DH/Rdtase_CS"/>
</dbReference>
<evidence type="ECO:0000313" key="5">
    <source>
        <dbReference type="Proteomes" id="UP001596072"/>
    </source>
</evidence>
<dbReference type="PRINTS" id="PR00081">
    <property type="entry name" value="GDHRDH"/>
</dbReference>
<dbReference type="Pfam" id="PF00106">
    <property type="entry name" value="adh_short"/>
    <property type="match status" value="1"/>
</dbReference>
<accession>A0ABW0ZHQ7</accession>